<evidence type="ECO:0000313" key="1">
    <source>
        <dbReference type="EMBL" id="QTA91985.1"/>
    </source>
</evidence>
<dbReference type="EMBL" id="CP061800">
    <property type="protein sequence ID" value="QTA91985.1"/>
    <property type="molecule type" value="Genomic_DNA"/>
</dbReference>
<proteinExistence type="predicted"/>
<dbReference type="Proteomes" id="UP000663722">
    <property type="component" value="Chromosome"/>
</dbReference>
<keyword evidence="2" id="KW-1185">Reference proteome</keyword>
<sequence>MQTGFIDFICCIDTGSENRRQKNLIVEYQESLISQLGPSQ</sequence>
<evidence type="ECO:0000313" key="2">
    <source>
        <dbReference type="Proteomes" id="UP000663722"/>
    </source>
</evidence>
<accession>A0A975BUC2</accession>
<organism evidence="1 2">
    <name type="scientific">Desulfonema magnum</name>
    <dbReference type="NCBI Taxonomy" id="45655"/>
    <lineage>
        <taxon>Bacteria</taxon>
        <taxon>Pseudomonadati</taxon>
        <taxon>Thermodesulfobacteriota</taxon>
        <taxon>Desulfobacteria</taxon>
        <taxon>Desulfobacterales</taxon>
        <taxon>Desulfococcaceae</taxon>
        <taxon>Desulfonema</taxon>
    </lineage>
</organism>
<dbReference type="KEGG" id="dmm:dnm_080580"/>
<gene>
    <name evidence="1" type="ORF">dnm_080580</name>
</gene>
<protein>
    <submittedName>
        <fullName evidence="1">Uncharacterized protein</fullName>
    </submittedName>
</protein>
<reference evidence="1" key="1">
    <citation type="journal article" date="2021" name="Microb. Physiol.">
        <title>Proteogenomic Insights into the Physiology of Marine, Sulfate-Reducing, Filamentous Desulfonema limicola and Desulfonema magnum.</title>
        <authorList>
            <person name="Schnaars V."/>
            <person name="Wohlbrand L."/>
            <person name="Scheve S."/>
            <person name="Hinrichs C."/>
            <person name="Reinhardt R."/>
            <person name="Rabus R."/>
        </authorList>
    </citation>
    <scope>NUCLEOTIDE SEQUENCE</scope>
    <source>
        <strain evidence="1">4be13</strain>
    </source>
</reference>
<dbReference type="AlphaFoldDB" id="A0A975BUC2"/>
<name>A0A975BUC2_9BACT</name>